<evidence type="ECO:0008006" key="4">
    <source>
        <dbReference type="Google" id="ProtNLM"/>
    </source>
</evidence>
<dbReference type="Proteomes" id="UP001589609">
    <property type="component" value="Unassembled WGS sequence"/>
</dbReference>
<protein>
    <recommendedName>
        <fullName evidence="4">Lipoprotein</fullName>
    </recommendedName>
</protein>
<evidence type="ECO:0000256" key="1">
    <source>
        <dbReference type="SAM" id="SignalP"/>
    </source>
</evidence>
<keyword evidence="3" id="KW-1185">Reference proteome</keyword>
<dbReference type="RefSeq" id="WP_379950445.1">
    <property type="nucleotide sequence ID" value="NZ_JBHMAF010000108.1"/>
</dbReference>
<organism evidence="2 3">
    <name type="scientific">Ectobacillus funiculus</name>
    <dbReference type="NCBI Taxonomy" id="137993"/>
    <lineage>
        <taxon>Bacteria</taxon>
        <taxon>Bacillati</taxon>
        <taxon>Bacillota</taxon>
        <taxon>Bacilli</taxon>
        <taxon>Bacillales</taxon>
        <taxon>Bacillaceae</taxon>
        <taxon>Ectobacillus</taxon>
    </lineage>
</organism>
<feature type="signal peptide" evidence="1">
    <location>
        <begin position="1"/>
        <end position="19"/>
    </location>
</feature>
<dbReference type="EMBL" id="JBHMAF010000108">
    <property type="protein sequence ID" value="MFB9760109.1"/>
    <property type="molecule type" value="Genomic_DNA"/>
</dbReference>
<keyword evidence="1" id="KW-0732">Signal</keyword>
<gene>
    <name evidence="2" type="ORF">ACFFMS_17215</name>
</gene>
<evidence type="ECO:0000313" key="3">
    <source>
        <dbReference type="Proteomes" id="UP001589609"/>
    </source>
</evidence>
<dbReference type="PROSITE" id="PS51257">
    <property type="entry name" value="PROKAR_LIPOPROTEIN"/>
    <property type="match status" value="1"/>
</dbReference>
<name>A0ABV5WHL7_9BACI</name>
<sequence>MNWKLKVLSAAAVTSILFAGCAKQETAGSTETKKEQAEKKEEKTAEVTKEAIVQAYKDAVTELDKAKAGQEVDFDKVTTLYKENLQTLVQARDAEFTEQIDQTITAALEAGKKKEMDPIITRQLFDKLMQKELFQTLRHEFKEIDENWGKTEEVKEEYEEALTFYKVLEGTVTKRDAAYGTKMVDTINGGFSEMKTAIDKGDKLAFQLGKQVVDKTIMKTFYFATGALPNGYATKAAEEAKTDATAAKIEQAEGWAFYQAIYPYLKKNSPEEGDAILKQFDLQTDVKTLDPALVNKTFVRGWVNVALSEYKESQEMFNEDKGAITAMEGALFINMIESDLKTLIGEQETAALTASTQAYLDAAKAKDKAAADKALAEIKSVLDKVVQATK</sequence>
<evidence type="ECO:0000313" key="2">
    <source>
        <dbReference type="EMBL" id="MFB9760109.1"/>
    </source>
</evidence>
<proteinExistence type="predicted"/>
<comment type="caution">
    <text evidence="2">The sequence shown here is derived from an EMBL/GenBank/DDBJ whole genome shotgun (WGS) entry which is preliminary data.</text>
</comment>
<accession>A0ABV5WHL7</accession>
<reference evidence="2 3" key="1">
    <citation type="submission" date="2024-09" db="EMBL/GenBank/DDBJ databases">
        <authorList>
            <person name="Sun Q."/>
            <person name="Mori K."/>
        </authorList>
    </citation>
    <scope>NUCLEOTIDE SEQUENCE [LARGE SCALE GENOMIC DNA]</scope>
    <source>
        <strain evidence="2 3">JCM 11201</strain>
    </source>
</reference>
<feature type="chain" id="PRO_5047498886" description="Lipoprotein" evidence="1">
    <location>
        <begin position="20"/>
        <end position="390"/>
    </location>
</feature>